<reference evidence="1" key="1">
    <citation type="submission" date="2023-07" db="EMBL/GenBank/DDBJ databases">
        <authorList>
            <consortium name="AG Swart"/>
            <person name="Singh M."/>
            <person name="Singh A."/>
            <person name="Seah K."/>
            <person name="Emmerich C."/>
        </authorList>
    </citation>
    <scope>NUCLEOTIDE SEQUENCE</scope>
    <source>
        <strain evidence="1">DP1</strain>
    </source>
</reference>
<comment type="caution">
    <text evidence="1">The sequence shown here is derived from an EMBL/GenBank/DDBJ whole genome shotgun (WGS) entry which is preliminary data.</text>
</comment>
<dbReference type="AlphaFoldDB" id="A0AAD2D6G3"/>
<protein>
    <submittedName>
        <fullName evidence="1">Uncharacterized protein</fullName>
    </submittedName>
</protein>
<evidence type="ECO:0000313" key="1">
    <source>
        <dbReference type="EMBL" id="CAI2381500.1"/>
    </source>
</evidence>
<sequence>MKRTKRMIPEIVPLINRVCGYIKLGNIKLSRKQILTIFANIQTASCLEFESCRLDALDFGEISSSEMFTKISNSSKFKLHTASFHECEDYHGEPLGYEGEELASILNLLGSTPFSKSLQLVSLAFGTTKDQCDQLRSNANLTHVSFETNTAFQECHFLDPTSSWPNS</sequence>
<dbReference type="Proteomes" id="UP001295684">
    <property type="component" value="Unassembled WGS sequence"/>
</dbReference>
<proteinExistence type="predicted"/>
<keyword evidence="2" id="KW-1185">Reference proteome</keyword>
<accession>A0AAD2D6G3</accession>
<evidence type="ECO:0000313" key="2">
    <source>
        <dbReference type="Proteomes" id="UP001295684"/>
    </source>
</evidence>
<organism evidence="1 2">
    <name type="scientific">Euplotes crassus</name>
    <dbReference type="NCBI Taxonomy" id="5936"/>
    <lineage>
        <taxon>Eukaryota</taxon>
        <taxon>Sar</taxon>
        <taxon>Alveolata</taxon>
        <taxon>Ciliophora</taxon>
        <taxon>Intramacronucleata</taxon>
        <taxon>Spirotrichea</taxon>
        <taxon>Hypotrichia</taxon>
        <taxon>Euplotida</taxon>
        <taxon>Euplotidae</taxon>
        <taxon>Moneuplotes</taxon>
    </lineage>
</organism>
<name>A0AAD2D6G3_EUPCR</name>
<dbReference type="EMBL" id="CAMPGE010023579">
    <property type="protein sequence ID" value="CAI2381500.1"/>
    <property type="molecule type" value="Genomic_DNA"/>
</dbReference>
<gene>
    <name evidence="1" type="ORF">ECRASSUSDP1_LOCUS22956</name>
</gene>